<dbReference type="PANTHER" id="PTHR33909">
    <property type="entry name" value="SEC TRANSLOCON ACCESSORY COMPLEX SUBUNIT YAJC"/>
    <property type="match status" value="1"/>
</dbReference>
<keyword evidence="7" id="KW-0811">Translocation</keyword>
<dbReference type="Pfam" id="PF02699">
    <property type="entry name" value="YajC"/>
    <property type="match status" value="1"/>
</dbReference>
<comment type="subcellular location">
    <subcellularLocation>
        <location evidence="1">Cell membrane</location>
        <topology evidence="1">Single-pass membrane protein</topology>
    </subcellularLocation>
</comment>
<evidence type="ECO:0000256" key="3">
    <source>
        <dbReference type="ARBA" id="ARBA00022475"/>
    </source>
</evidence>
<protein>
    <submittedName>
        <fullName evidence="10">Protein translocase subunit YajC</fullName>
    </submittedName>
</protein>
<evidence type="ECO:0000256" key="5">
    <source>
        <dbReference type="ARBA" id="ARBA00022927"/>
    </source>
</evidence>
<accession>A0A3B1CUG4</accession>
<gene>
    <name evidence="10" type="ORF">MNBD_IGNAVI01-957</name>
</gene>
<dbReference type="GO" id="GO:0015031">
    <property type="term" value="P:protein transport"/>
    <property type="evidence" value="ECO:0007669"/>
    <property type="project" value="UniProtKB-KW"/>
</dbReference>
<keyword evidence="2" id="KW-0813">Transport</keyword>
<dbReference type="InterPro" id="IPR003849">
    <property type="entry name" value="Preprotein_translocase_YajC"/>
</dbReference>
<keyword evidence="8 9" id="KW-0472">Membrane</keyword>
<keyword evidence="6 9" id="KW-1133">Transmembrane helix</keyword>
<dbReference type="GO" id="GO:0005886">
    <property type="term" value="C:plasma membrane"/>
    <property type="evidence" value="ECO:0007669"/>
    <property type="project" value="UniProtKB-SubCell"/>
</dbReference>
<evidence type="ECO:0000256" key="8">
    <source>
        <dbReference type="ARBA" id="ARBA00023136"/>
    </source>
</evidence>
<evidence type="ECO:0000256" key="9">
    <source>
        <dbReference type="SAM" id="Phobius"/>
    </source>
</evidence>
<evidence type="ECO:0000256" key="7">
    <source>
        <dbReference type="ARBA" id="ARBA00023010"/>
    </source>
</evidence>
<dbReference type="AlphaFoldDB" id="A0A3B1CUG4"/>
<name>A0A3B1CUG4_9ZZZZ</name>
<dbReference type="PANTHER" id="PTHR33909:SF1">
    <property type="entry name" value="SEC TRANSLOCON ACCESSORY COMPLEX SUBUNIT YAJC"/>
    <property type="match status" value="1"/>
</dbReference>
<evidence type="ECO:0000256" key="1">
    <source>
        <dbReference type="ARBA" id="ARBA00004162"/>
    </source>
</evidence>
<evidence type="ECO:0000313" key="10">
    <source>
        <dbReference type="EMBL" id="VAX27618.1"/>
    </source>
</evidence>
<evidence type="ECO:0000256" key="2">
    <source>
        <dbReference type="ARBA" id="ARBA00022448"/>
    </source>
</evidence>
<proteinExistence type="predicted"/>
<evidence type="ECO:0000256" key="4">
    <source>
        <dbReference type="ARBA" id="ARBA00022692"/>
    </source>
</evidence>
<dbReference type="PRINTS" id="PR01853">
    <property type="entry name" value="YAJCTRNLCASE"/>
</dbReference>
<dbReference type="EMBL" id="UOGD01000389">
    <property type="protein sequence ID" value="VAX27618.1"/>
    <property type="molecule type" value="Genomic_DNA"/>
</dbReference>
<keyword evidence="4 9" id="KW-0812">Transmembrane</keyword>
<dbReference type="NCBIfam" id="TIGR00739">
    <property type="entry name" value="yajC"/>
    <property type="match status" value="1"/>
</dbReference>
<dbReference type="SMART" id="SM01323">
    <property type="entry name" value="YajC"/>
    <property type="match status" value="1"/>
</dbReference>
<keyword evidence="3" id="KW-1003">Cell membrane</keyword>
<reference evidence="10" key="1">
    <citation type="submission" date="2018-06" db="EMBL/GenBank/DDBJ databases">
        <authorList>
            <person name="Zhirakovskaya E."/>
        </authorList>
    </citation>
    <scope>NUCLEOTIDE SEQUENCE</scope>
</reference>
<organism evidence="10">
    <name type="scientific">hydrothermal vent metagenome</name>
    <dbReference type="NCBI Taxonomy" id="652676"/>
    <lineage>
        <taxon>unclassified sequences</taxon>
        <taxon>metagenomes</taxon>
        <taxon>ecological metagenomes</taxon>
    </lineage>
</organism>
<evidence type="ECO:0000256" key="6">
    <source>
        <dbReference type="ARBA" id="ARBA00022989"/>
    </source>
</evidence>
<sequence length="103" mass="11028">MNYLLAMAPQGGDAGGGSMVSTLIMFGAIFAIFYFMIIRPQQKKAKEKEALLNALKKGDKVVTNGGMHGTIAGLDDKTCLIDFGNNIKIKFDRSAIAGVESNK</sequence>
<keyword evidence="5" id="KW-0653">Protein transport</keyword>
<feature type="transmembrane region" description="Helical" evidence="9">
    <location>
        <begin position="20"/>
        <end position="38"/>
    </location>
</feature>